<keyword evidence="2" id="KW-1185">Reference proteome</keyword>
<reference evidence="1 2" key="1">
    <citation type="submission" date="2012-06" db="EMBL/GenBank/DDBJ databases">
        <title>Finished chromosome of genome of Oscillatoria acuminata PCC 6304.</title>
        <authorList>
            <consortium name="US DOE Joint Genome Institute"/>
            <person name="Gugger M."/>
            <person name="Coursin T."/>
            <person name="Rippka R."/>
            <person name="Tandeau De Marsac N."/>
            <person name="Huntemann M."/>
            <person name="Wei C.-L."/>
            <person name="Han J."/>
            <person name="Detter J.C."/>
            <person name="Han C."/>
            <person name="Tapia R."/>
            <person name="Davenport K."/>
            <person name="Daligault H."/>
            <person name="Erkkila T."/>
            <person name="Gu W."/>
            <person name="Munk A.C.C."/>
            <person name="Teshima H."/>
            <person name="Xu Y."/>
            <person name="Chain P."/>
            <person name="Chen A."/>
            <person name="Krypides N."/>
            <person name="Mavromatis K."/>
            <person name="Markowitz V."/>
            <person name="Szeto E."/>
            <person name="Ivanova N."/>
            <person name="Mikhailova N."/>
            <person name="Ovchinnikova G."/>
            <person name="Pagani I."/>
            <person name="Pati A."/>
            <person name="Goodwin L."/>
            <person name="Peters L."/>
            <person name="Pitluck S."/>
            <person name="Woyke T."/>
            <person name="Kerfeld C."/>
        </authorList>
    </citation>
    <scope>NUCLEOTIDE SEQUENCE [LARGE SCALE GENOMIC DNA]</scope>
    <source>
        <strain evidence="1 2">PCC 6304</strain>
    </source>
</reference>
<name>K9TN00_9CYAN</name>
<gene>
    <name evidence="1" type="ORF">Oscil6304_3834</name>
</gene>
<dbReference type="InParanoid" id="K9TN00"/>
<dbReference type="AlphaFoldDB" id="K9TN00"/>
<evidence type="ECO:0000313" key="2">
    <source>
        <dbReference type="Proteomes" id="UP000010367"/>
    </source>
</evidence>
<dbReference type="KEGG" id="oac:Oscil6304_3834"/>
<dbReference type="HOGENOM" id="CLU_2396782_0_0_3"/>
<sequence length="93" mass="10213">MLAPLHFFQLNSWMIYILQSPKRKPTVPTQIWYGTKSVYQRPTLQSTARAGGLRPYSPTLQGAGGRAGVGLKLKPLAIAGPPLQVVPIAPFYH</sequence>
<dbReference type="Proteomes" id="UP000010367">
    <property type="component" value="Chromosome"/>
</dbReference>
<proteinExistence type="predicted"/>
<dbReference type="EMBL" id="CP003607">
    <property type="protein sequence ID" value="AFY83389.1"/>
    <property type="molecule type" value="Genomic_DNA"/>
</dbReference>
<organism evidence="1 2">
    <name type="scientific">Oscillatoria acuminata PCC 6304</name>
    <dbReference type="NCBI Taxonomy" id="56110"/>
    <lineage>
        <taxon>Bacteria</taxon>
        <taxon>Bacillati</taxon>
        <taxon>Cyanobacteriota</taxon>
        <taxon>Cyanophyceae</taxon>
        <taxon>Oscillatoriophycideae</taxon>
        <taxon>Oscillatoriales</taxon>
        <taxon>Oscillatoriaceae</taxon>
        <taxon>Oscillatoria</taxon>
    </lineage>
</organism>
<accession>K9TN00</accession>
<evidence type="ECO:0000313" key="1">
    <source>
        <dbReference type="EMBL" id="AFY83389.1"/>
    </source>
</evidence>
<dbReference type="STRING" id="56110.Oscil6304_3834"/>
<protein>
    <submittedName>
        <fullName evidence="1">Uncharacterized protein</fullName>
    </submittedName>
</protein>